<dbReference type="EMBL" id="CP055156">
    <property type="protein sequence ID" value="QNF35238.1"/>
    <property type="molecule type" value="Genomic_DNA"/>
</dbReference>
<keyword evidence="3" id="KW-1185">Reference proteome</keyword>
<evidence type="ECO:0000313" key="2">
    <source>
        <dbReference type="EMBL" id="QNF35238.1"/>
    </source>
</evidence>
<organism evidence="2 3">
    <name type="scientific">Adhaeribacter swui</name>
    <dbReference type="NCBI Taxonomy" id="2086471"/>
    <lineage>
        <taxon>Bacteria</taxon>
        <taxon>Pseudomonadati</taxon>
        <taxon>Bacteroidota</taxon>
        <taxon>Cytophagia</taxon>
        <taxon>Cytophagales</taxon>
        <taxon>Hymenobacteraceae</taxon>
        <taxon>Adhaeribacter</taxon>
    </lineage>
</organism>
<evidence type="ECO:0008006" key="4">
    <source>
        <dbReference type="Google" id="ProtNLM"/>
    </source>
</evidence>
<dbReference type="AlphaFoldDB" id="A0A7G7GDK4"/>
<name>A0A7G7GDK4_9BACT</name>
<proteinExistence type="predicted"/>
<evidence type="ECO:0000256" key="1">
    <source>
        <dbReference type="SAM" id="SignalP"/>
    </source>
</evidence>
<dbReference type="Pfam" id="PF14121">
    <property type="entry name" value="Porin_10"/>
    <property type="match status" value="1"/>
</dbReference>
<dbReference type="InterPro" id="IPR025631">
    <property type="entry name" value="Porin_10"/>
</dbReference>
<evidence type="ECO:0000313" key="3">
    <source>
        <dbReference type="Proteomes" id="UP000515237"/>
    </source>
</evidence>
<dbReference type="KEGG" id="aswu:HUW51_21880"/>
<sequence length="637" mass="74260">MKYILPVVLALTCCLSGLFDAQAQILNDSTVNIYSPKTTRIIKENDIFRGKYELRQVDTTLNNLQQIRNWYHDTTFYQDLGNLATPAKRLHFSLPDQIGARYGRSIFDRYNYNPANQTYFDSKSPYSRLSYVQGGNGQQIFDGTFSRNVNENASVGFTYERISSEKFYGTATTRGARQVERTGFTLFTHIQSKENRYHLFANVNYAEHAIVESGGIQRDDPESSVDSLYQTDNVQVFLNTATNKEYRKNAHLGQVYRIAKDYFKVYHTLDYRSQFNRFKDTGLNYFTVNKKNDSTYFYPNVYYDTLRTSDASEFRMFENSIGVMSDSKLHFFQAYFKNRNVSYRNQLLNVEQVLPGPLNDSVQVGFKKNLKQYFLGGHGEFIFRDVFNITVNGEYQLFRDYRLDAALRLKFLTVSQSRTSYSPTLTQQQVISNHFEWKNDYRNVVADRSAIRVDGTLFRNTVNLEFARTNLQNFVYYNEKAIPVQAPGQLQLYTLTLKHHLALKNFHWENNFNYTDNSKAEVIRIPQWMVNSKVYFQGHLFKKALYGQVGGEVYVQDKYFADAYMPATQQFYLQNGFSIPTYPLVDVFVTADIKSFNIFVKMAHVNQGFPADGYFTTPIYLGQPRNLTFGIRWMFFD</sequence>
<gene>
    <name evidence="2" type="ORF">HUW51_21880</name>
</gene>
<keyword evidence="1" id="KW-0732">Signal</keyword>
<dbReference type="RefSeq" id="WP_185271729.1">
    <property type="nucleotide sequence ID" value="NZ_CP055156.1"/>
</dbReference>
<dbReference type="Proteomes" id="UP000515237">
    <property type="component" value="Chromosome"/>
</dbReference>
<accession>A0A7G7GDK4</accession>
<protein>
    <recommendedName>
        <fullName evidence="4">Porin</fullName>
    </recommendedName>
</protein>
<feature type="chain" id="PRO_5028933406" description="Porin" evidence="1">
    <location>
        <begin position="24"/>
        <end position="637"/>
    </location>
</feature>
<feature type="signal peptide" evidence="1">
    <location>
        <begin position="1"/>
        <end position="23"/>
    </location>
</feature>
<reference evidence="2 3" key="1">
    <citation type="journal article" date="2018" name="Int. J. Syst. Evol. Microbiol.">
        <title>Adhaeribacter swui sp. nov., isolated from wet mud.</title>
        <authorList>
            <person name="Kim D.U."/>
            <person name="Kim K.W."/>
            <person name="Kang M.S."/>
            <person name="Kim J.Y."/>
            <person name="Jang J.H."/>
            <person name="Kim M.K."/>
        </authorList>
    </citation>
    <scope>NUCLEOTIDE SEQUENCE [LARGE SCALE GENOMIC DNA]</scope>
    <source>
        <strain evidence="2 3">KCTC 52873</strain>
    </source>
</reference>